<evidence type="ECO:0000313" key="4">
    <source>
        <dbReference type="Proteomes" id="UP000652761"/>
    </source>
</evidence>
<dbReference type="InterPro" id="IPR051504">
    <property type="entry name" value="Plant_metabolite_acyltrans"/>
</dbReference>
<name>A0A843TXL7_COLES</name>
<dbReference type="InterPro" id="IPR023213">
    <property type="entry name" value="CAT-like_dom_sf"/>
</dbReference>
<keyword evidence="1" id="KW-0808">Transferase</keyword>
<sequence length="169" mass="18512">LGRNEVFGVSCVRGPPSYDHTVIRDPTGLGRTFMADLEMLREDHRMEAWDLASHSDILRASFVVTNQQIQQLRMRVTEKTSLKCSPYALACGFVWACLVKARVVDNVGGDTTEHFSFVTGCRVWMEPLAPATYFGNCLGFCCVEANRSDLAGEDGAVAASTRSGRRSGG</sequence>
<gene>
    <name evidence="3" type="ORF">Taro_009940</name>
</gene>
<proteinExistence type="predicted"/>
<keyword evidence="2" id="KW-0012">Acyltransferase</keyword>
<dbReference type="AlphaFoldDB" id="A0A843TXL7"/>
<dbReference type="OrthoDB" id="1862401at2759"/>
<evidence type="ECO:0000256" key="1">
    <source>
        <dbReference type="ARBA" id="ARBA00022679"/>
    </source>
</evidence>
<comment type="caution">
    <text evidence="3">The sequence shown here is derived from an EMBL/GenBank/DDBJ whole genome shotgun (WGS) entry which is preliminary data.</text>
</comment>
<accession>A0A843TXL7</accession>
<evidence type="ECO:0000313" key="3">
    <source>
        <dbReference type="EMBL" id="MQL77522.1"/>
    </source>
</evidence>
<feature type="non-terminal residue" evidence="3">
    <location>
        <position position="1"/>
    </location>
</feature>
<dbReference type="EMBL" id="NMUH01000353">
    <property type="protein sequence ID" value="MQL77522.1"/>
    <property type="molecule type" value="Genomic_DNA"/>
</dbReference>
<dbReference type="PANTHER" id="PTHR31625">
    <property type="match status" value="1"/>
</dbReference>
<dbReference type="Pfam" id="PF02458">
    <property type="entry name" value="Transferase"/>
    <property type="match status" value="1"/>
</dbReference>
<reference evidence="3" key="1">
    <citation type="submission" date="2017-07" db="EMBL/GenBank/DDBJ databases">
        <title>Taro Niue Genome Assembly and Annotation.</title>
        <authorList>
            <person name="Atibalentja N."/>
            <person name="Keating K."/>
            <person name="Fields C.J."/>
        </authorList>
    </citation>
    <scope>NUCLEOTIDE SEQUENCE</scope>
    <source>
        <strain evidence="3">Niue_2</strain>
        <tissue evidence="3">Leaf</tissue>
    </source>
</reference>
<evidence type="ECO:0000256" key="2">
    <source>
        <dbReference type="ARBA" id="ARBA00023315"/>
    </source>
</evidence>
<keyword evidence="4" id="KW-1185">Reference proteome</keyword>
<protein>
    <submittedName>
        <fullName evidence="3">Uncharacterized protein</fullName>
    </submittedName>
</protein>
<dbReference type="GO" id="GO:0016747">
    <property type="term" value="F:acyltransferase activity, transferring groups other than amino-acyl groups"/>
    <property type="evidence" value="ECO:0007669"/>
    <property type="project" value="UniProtKB-ARBA"/>
</dbReference>
<dbReference type="Proteomes" id="UP000652761">
    <property type="component" value="Unassembled WGS sequence"/>
</dbReference>
<dbReference type="Gene3D" id="3.30.559.10">
    <property type="entry name" value="Chloramphenicol acetyltransferase-like domain"/>
    <property type="match status" value="1"/>
</dbReference>
<organism evidence="3 4">
    <name type="scientific">Colocasia esculenta</name>
    <name type="common">Wild taro</name>
    <name type="synonym">Arum esculentum</name>
    <dbReference type="NCBI Taxonomy" id="4460"/>
    <lineage>
        <taxon>Eukaryota</taxon>
        <taxon>Viridiplantae</taxon>
        <taxon>Streptophyta</taxon>
        <taxon>Embryophyta</taxon>
        <taxon>Tracheophyta</taxon>
        <taxon>Spermatophyta</taxon>
        <taxon>Magnoliopsida</taxon>
        <taxon>Liliopsida</taxon>
        <taxon>Araceae</taxon>
        <taxon>Aroideae</taxon>
        <taxon>Colocasieae</taxon>
        <taxon>Colocasia</taxon>
    </lineage>
</organism>